<evidence type="ECO:0000313" key="2">
    <source>
        <dbReference type="Proteomes" id="UP000316291"/>
    </source>
</evidence>
<keyword evidence="2" id="KW-1185">Reference proteome</keyword>
<evidence type="ECO:0000313" key="1">
    <source>
        <dbReference type="EMBL" id="TWI73797.1"/>
    </source>
</evidence>
<dbReference type="AlphaFoldDB" id="A0A562RXJ3"/>
<dbReference type="Proteomes" id="UP000316291">
    <property type="component" value="Unassembled WGS sequence"/>
</dbReference>
<dbReference type="OrthoDB" id="8100596at2"/>
<name>A0A562RXJ3_9BRAD</name>
<proteinExistence type="predicted"/>
<gene>
    <name evidence="1" type="ORF">IQ16_01941</name>
</gene>
<organism evidence="1 2">
    <name type="scientific">Bradyrhizobium huanghuaihaiense</name>
    <dbReference type="NCBI Taxonomy" id="990078"/>
    <lineage>
        <taxon>Bacteria</taxon>
        <taxon>Pseudomonadati</taxon>
        <taxon>Pseudomonadota</taxon>
        <taxon>Alphaproteobacteria</taxon>
        <taxon>Hyphomicrobiales</taxon>
        <taxon>Nitrobacteraceae</taxon>
        <taxon>Bradyrhizobium</taxon>
    </lineage>
</organism>
<accession>A0A562RXJ3</accession>
<comment type="caution">
    <text evidence="1">The sequence shown here is derived from an EMBL/GenBank/DDBJ whole genome shotgun (WGS) entry which is preliminary data.</text>
</comment>
<dbReference type="RefSeq" id="WP_145831431.1">
    <property type="nucleotide sequence ID" value="NZ_VLLA01000003.1"/>
</dbReference>
<sequence>MTEPTASILDGFAEESRFAADNGISLRTSLRYRNMPDGLPFLEFGGKIFIPLAGARDWLNNRVKRRNPGRRAA</sequence>
<reference evidence="1 2" key="1">
    <citation type="journal article" date="2015" name="Stand. Genomic Sci.">
        <title>Genomic Encyclopedia of Bacterial and Archaeal Type Strains, Phase III: the genomes of soil and plant-associated and newly described type strains.</title>
        <authorList>
            <person name="Whitman W.B."/>
            <person name="Woyke T."/>
            <person name="Klenk H.P."/>
            <person name="Zhou Y."/>
            <person name="Lilburn T.G."/>
            <person name="Beck B.J."/>
            <person name="De Vos P."/>
            <person name="Vandamme P."/>
            <person name="Eisen J.A."/>
            <person name="Garrity G."/>
            <person name="Hugenholtz P."/>
            <person name="Kyrpides N.C."/>
        </authorList>
    </citation>
    <scope>NUCLEOTIDE SEQUENCE [LARGE SCALE GENOMIC DNA]</scope>
    <source>
        <strain evidence="1 2">CGMCC 1.10948</strain>
    </source>
</reference>
<dbReference type="EMBL" id="VLLA01000003">
    <property type="protein sequence ID" value="TWI73797.1"/>
    <property type="molecule type" value="Genomic_DNA"/>
</dbReference>
<evidence type="ECO:0008006" key="3">
    <source>
        <dbReference type="Google" id="ProtNLM"/>
    </source>
</evidence>
<protein>
    <recommendedName>
        <fullName evidence="3">Helix-turn-helix protein</fullName>
    </recommendedName>
</protein>